<feature type="domain" description="DUF7804" evidence="3">
    <location>
        <begin position="129"/>
        <end position="208"/>
    </location>
</feature>
<evidence type="ECO:0000259" key="3">
    <source>
        <dbReference type="Pfam" id="PF25089"/>
    </source>
</evidence>
<evidence type="ECO:0000256" key="2">
    <source>
        <dbReference type="SAM" id="Phobius"/>
    </source>
</evidence>
<evidence type="ECO:0000313" key="4">
    <source>
        <dbReference type="EMBL" id="AAD43042.1"/>
    </source>
</evidence>
<feature type="non-terminal residue" evidence="4">
    <location>
        <position position="1"/>
    </location>
</feature>
<dbReference type="PIR" id="T50848">
    <property type="entry name" value="T50848"/>
</dbReference>
<sequence>LVSARATSTSESPTGLAQSYTSASDHHQLSQELAGAVRSVVQRAMAAAPTVRGYGPSSSVALPRPRSRVPASLVPVARRRAPSSVRLRAAVADAPRGGLQLQRREEDEKEGLSGTVFGRGEEDEVLEKVGEEKVEGWMRESIAEIVRHIGEAPFLVHLFSNDDGEGERVTVRREPAAPESWADVRRRWGPGGQRKPDGIILVEQVAADGGASASEAARQVWGLVVQARGMECASCYVLDTCRVRSPAGFCTHFCLARVQCFGDPVELPAPQCLAQPPRRPPIAARWSLLLLLILLLIVFDSMRQGPNATMMPPLRWQERGREACRLEAGKANRIHQIFSFSSVSP</sequence>
<feature type="transmembrane region" description="Helical" evidence="2">
    <location>
        <begin position="282"/>
        <end position="302"/>
    </location>
</feature>
<keyword evidence="2" id="KW-1133">Transmembrane helix</keyword>
<reference evidence="4" key="1">
    <citation type="journal article" date="1996" name="Plant J.">
        <title>Gene identification in a complex chromosomal continuum by local genomic cross-referencing.</title>
        <authorList>
            <person name="Avramova Z."/>
            <person name="Tikhonov A."/>
            <person name="SanMiguel P."/>
            <person name="Jin Y.K."/>
            <person name="Liu C."/>
            <person name="Woo S.S."/>
            <person name="Wing R.A."/>
            <person name="Bennetzen J.L."/>
        </authorList>
    </citation>
    <scope>NUCLEOTIDE SEQUENCE</scope>
</reference>
<feature type="region of interest" description="Disordered" evidence="1">
    <location>
        <begin position="1"/>
        <end position="28"/>
    </location>
</feature>
<accession>Q9XHF5</accession>
<feature type="compositionally biased region" description="Polar residues" evidence="1">
    <location>
        <begin position="1"/>
        <end position="23"/>
    </location>
</feature>
<dbReference type="PANTHER" id="PTHR35127">
    <property type="entry name" value="OS03G0736900 PROTEIN"/>
    <property type="match status" value="1"/>
</dbReference>
<proteinExistence type="predicted"/>
<dbReference type="InterPro" id="IPR056706">
    <property type="entry name" value="DUF7804"/>
</dbReference>
<reference evidence="4" key="2">
    <citation type="journal article" date="1999" name="Proc. Natl. Acad. Sci. U.S.A.">
        <title>Colinearity and its exceptions in orthologous adh regions of maize and sorghum.</title>
        <authorList>
            <person name="Tikhonov A.P."/>
            <person name="SanMiguel P.J."/>
            <person name="Nakajima Y."/>
            <person name="Gorenstein N.M."/>
            <person name="Bennetzen J.L."/>
            <person name="Avramova Z."/>
        </authorList>
    </citation>
    <scope>NUCLEOTIDE SEQUENCE</scope>
</reference>
<dbReference type="AlphaFoldDB" id="Q9XHF5"/>
<organism evidence="4">
    <name type="scientific">Sorghum bicolor</name>
    <name type="common">Sorghum</name>
    <name type="synonym">Sorghum vulgare</name>
    <dbReference type="NCBI Taxonomy" id="4558"/>
    <lineage>
        <taxon>Eukaryota</taxon>
        <taxon>Viridiplantae</taxon>
        <taxon>Streptophyta</taxon>
        <taxon>Embryophyta</taxon>
        <taxon>Tracheophyta</taxon>
        <taxon>Spermatophyta</taxon>
        <taxon>Magnoliopsida</taxon>
        <taxon>Liliopsida</taxon>
        <taxon>Poales</taxon>
        <taxon>Poaceae</taxon>
        <taxon>PACMAD clade</taxon>
        <taxon>Panicoideae</taxon>
        <taxon>Andropogonodae</taxon>
        <taxon>Andropogoneae</taxon>
        <taxon>Sorghinae</taxon>
        <taxon>Sorghum</taxon>
    </lineage>
</organism>
<keyword evidence="2" id="KW-0472">Membrane</keyword>
<gene>
    <name evidence="4" type="primary">110K5.12</name>
</gene>
<feature type="region of interest" description="Disordered" evidence="1">
    <location>
        <begin position="95"/>
        <end position="119"/>
    </location>
</feature>
<dbReference type="EMBL" id="AF124045">
    <property type="protein sequence ID" value="AAD43042.1"/>
    <property type="molecule type" value="Genomic_DNA"/>
</dbReference>
<dbReference type="PANTHER" id="PTHR35127:SF1">
    <property type="entry name" value="GENOME ASSEMBLY, CHROMOSOME: A10"/>
    <property type="match status" value="1"/>
</dbReference>
<dbReference type="Pfam" id="PF25089">
    <property type="entry name" value="DUF7804"/>
    <property type="match status" value="1"/>
</dbReference>
<evidence type="ECO:0000256" key="1">
    <source>
        <dbReference type="SAM" id="MobiDB-lite"/>
    </source>
</evidence>
<dbReference type="ExpressionAtlas" id="Q9XHF5">
    <property type="expression patterns" value="baseline and differential"/>
</dbReference>
<name>Q9XHF5_SORBI</name>
<keyword evidence="2" id="KW-0812">Transmembrane</keyword>
<protein>
    <recommendedName>
        <fullName evidence="3">DUF7804 domain-containing protein</fullName>
    </recommendedName>
</protein>